<keyword evidence="4" id="KW-1185">Reference proteome</keyword>
<organism evidence="3 4">
    <name type="scientific">Ophiocordyceps camponoti-floridani</name>
    <dbReference type="NCBI Taxonomy" id="2030778"/>
    <lineage>
        <taxon>Eukaryota</taxon>
        <taxon>Fungi</taxon>
        <taxon>Dikarya</taxon>
        <taxon>Ascomycota</taxon>
        <taxon>Pezizomycotina</taxon>
        <taxon>Sordariomycetes</taxon>
        <taxon>Hypocreomycetidae</taxon>
        <taxon>Hypocreales</taxon>
        <taxon>Ophiocordycipitaceae</taxon>
        <taxon>Ophiocordyceps</taxon>
    </lineage>
</organism>
<keyword evidence="2" id="KW-1133">Transmembrane helix</keyword>
<evidence type="ECO:0000256" key="1">
    <source>
        <dbReference type="SAM" id="MobiDB-lite"/>
    </source>
</evidence>
<dbReference type="OrthoDB" id="5296155at2759"/>
<evidence type="ECO:0000256" key="2">
    <source>
        <dbReference type="SAM" id="Phobius"/>
    </source>
</evidence>
<feature type="region of interest" description="Disordered" evidence="1">
    <location>
        <begin position="87"/>
        <end position="106"/>
    </location>
</feature>
<evidence type="ECO:0000313" key="4">
    <source>
        <dbReference type="Proteomes" id="UP000562929"/>
    </source>
</evidence>
<protein>
    <submittedName>
        <fullName evidence="3">Tat pathway signal sequence</fullName>
    </submittedName>
</protein>
<feature type="compositionally biased region" description="Basic and acidic residues" evidence="1">
    <location>
        <begin position="51"/>
        <end position="63"/>
    </location>
</feature>
<name>A0A8H4VED5_9HYPO</name>
<dbReference type="Proteomes" id="UP000562929">
    <property type="component" value="Unassembled WGS sequence"/>
</dbReference>
<keyword evidence="2" id="KW-0812">Transmembrane</keyword>
<keyword evidence="2" id="KW-0472">Membrane</keyword>
<gene>
    <name evidence="3" type="ORF">GQ602_003301</name>
</gene>
<evidence type="ECO:0000313" key="3">
    <source>
        <dbReference type="EMBL" id="KAF4589412.1"/>
    </source>
</evidence>
<accession>A0A8H4VED5</accession>
<feature type="compositionally biased region" description="Low complexity" evidence="1">
    <location>
        <begin position="87"/>
        <end position="104"/>
    </location>
</feature>
<feature type="transmembrane region" description="Helical" evidence="2">
    <location>
        <begin position="121"/>
        <end position="143"/>
    </location>
</feature>
<proteinExistence type="predicted"/>
<dbReference type="EMBL" id="JAACLJ010000003">
    <property type="protein sequence ID" value="KAF4589412.1"/>
    <property type="molecule type" value="Genomic_DNA"/>
</dbReference>
<dbReference type="AlphaFoldDB" id="A0A8H4VED5"/>
<sequence>MRTMSIITQYNDAYNPGALPKGPLRVPRRQSRREPFHHQSPYVSPEPSLSTEKESVGADRDFPGVKGFVGAETEDLERRTASLPRLATASVGSSRSCSSNSGTVRQDDKGLFAHRRRAGRFLVLVAVIAIVIVALAVGLAVGLRRNTDSSSGSASMPSNADFPAGSYSFNANVKTTETGCTSQASTWRCASSTSGSSPAANWDIRPRGNGAYTISSPTASDLNPPFTDIALRILDANHPTERLVFTLPFNKTVTPAASSLPPTRAAKCTYQDVQLEATLYTRRRSGRAMAASSRLGQGMDWPGDVEITQHMPSTIGQPTCSDANGIQIADVQAAQGDCSCVYTNN</sequence>
<comment type="caution">
    <text evidence="3">The sequence shown here is derived from an EMBL/GenBank/DDBJ whole genome shotgun (WGS) entry which is preliminary data.</text>
</comment>
<feature type="region of interest" description="Disordered" evidence="1">
    <location>
        <begin position="13"/>
        <end position="64"/>
    </location>
</feature>
<reference evidence="3 4" key="1">
    <citation type="journal article" date="2020" name="G3 (Bethesda)">
        <title>Genetic Underpinnings of Host Manipulation by Ophiocordyceps as Revealed by Comparative Transcriptomics.</title>
        <authorList>
            <person name="Will I."/>
            <person name="Das B."/>
            <person name="Trinh T."/>
            <person name="Brachmann A."/>
            <person name="Ohm R.A."/>
            <person name="de Bekker C."/>
        </authorList>
    </citation>
    <scope>NUCLEOTIDE SEQUENCE [LARGE SCALE GENOMIC DNA]</scope>
    <source>
        <strain evidence="3 4">EC05</strain>
    </source>
</reference>